<sequence length="219" mass="24690">MVAIRNILAPITTVLGVVIIIHTSIHCCHCTTVRSSVIPLALINLPLLSLCVPELILLVLLLVLRLSHRGIQHPNNFTMGLSIMHQSLVHSRVGTEIVGSLASIQLKLLIKVNDHPSKAIRTLFRGFDEDVFIMVLAIGIRLFNSIKTDHVQTTTSLISNWKDIETAIVKISSQQEVIWYINRSRLSMGPHHRNCLEWSPHIPHPKRNIKRHVNHQQAN</sequence>
<dbReference type="AlphaFoldDB" id="A0A0R3TJP3"/>
<name>A0A0R3TJP3_RODNA</name>
<organism evidence="2">
    <name type="scientific">Rodentolepis nana</name>
    <name type="common">Dwarf tapeworm</name>
    <name type="synonym">Hymenolepis nana</name>
    <dbReference type="NCBI Taxonomy" id="102285"/>
    <lineage>
        <taxon>Eukaryota</taxon>
        <taxon>Metazoa</taxon>
        <taxon>Spiralia</taxon>
        <taxon>Lophotrochozoa</taxon>
        <taxon>Platyhelminthes</taxon>
        <taxon>Cestoda</taxon>
        <taxon>Eucestoda</taxon>
        <taxon>Cyclophyllidea</taxon>
        <taxon>Hymenolepididae</taxon>
        <taxon>Rodentolepis</taxon>
    </lineage>
</organism>
<proteinExistence type="predicted"/>
<dbReference type="WBParaSite" id="HNAJ_0000732401-mRNA-1">
    <property type="protein sequence ID" value="HNAJ_0000732401-mRNA-1"/>
    <property type="gene ID" value="HNAJ_0000732401"/>
</dbReference>
<keyword evidence="1" id="KW-0472">Membrane</keyword>
<evidence type="ECO:0000313" key="2">
    <source>
        <dbReference type="WBParaSite" id="HNAJ_0000732401-mRNA-1"/>
    </source>
</evidence>
<feature type="transmembrane region" description="Helical" evidence="1">
    <location>
        <begin position="37"/>
        <end position="64"/>
    </location>
</feature>
<feature type="transmembrane region" description="Helical" evidence="1">
    <location>
        <begin position="7"/>
        <end position="25"/>
    </location>
</feature>
<keyword evidence="1" id="KW-1133">Transmembrane helix</keyword>
<keyword evidence="1" id="KW-0812">Transmembrane</keyword>
<protein>
    <submittedName>
        <fullName evidence="2">Secreted protein</fullName>
    </submittedName>
</protein>
<reference evidence="2" key="1">
    <citation type="submission" date="2017-02" db="UniProtKB">
        <authorList>
            <consortium name="WormBaseParasite"/>
        </authorList>
    </citation>
    <scope>IDENTIFICATION</scope>
</reference>
<accession>A0A0R3TJP3</accession>
<evidence type="ECO:0000256" key="1">
    <source>
        <dbReference type="SAM" id="Phobius"/>
    </source>
</evidence>